<dbReference type="GO" id="GO:0005576">
    <property type="term" value="C:extracellular region"/>
    <property type="evidence" value="ECO:0007669"/>
    <property type="project" value="TreeGrafter"/>
</dbReference>
<name>A0A9P7KJB6_9AGAR</name>
<protein>
    <submittedName>
        <fullName evidence="1">Uncharacterized protein</fullName>
    </submittedName>
</protein>
<dbReference type="Proteomes" id="UP000717328">
    <property type="component" value="Unassembled WGS sequence"/>
</dbReference>
<dbReference type="EMBL" id="JABCKI010000408">
    <property type="protein sequence ID" value="KAG5650595.1"/>
    <property type="molecule type" value="Genomic_DNA"/>
</dbReference>
<evidence type="ECO:0000313" key="1">
    <source>
        <dbReference type="EMBL" id="KAG5650595.1"/>
    </source>
</evidence>
<dbReference type="PANTHER" id="PTHR38123:SF1">
    <property type="entry name" value="HYDROPHOBIC SURFACE BINDING PROTEIN"/>
    <property type="match status" value="1"/>
</dbReference>
<dbReference type="InterPro" id="IPR021054">
    <property type="entry name" value="Cell_wall_mannoprotein_1"/>
</dbReference>
<accession>A0A9P7KJB6</accession>
<dbReference type="Pfam" id="PF12296">
    <property type="entry name" value="HsbA"/>
    <property type="match status" value="1"/>
</dbReference>
<sequence>MKTIAASIDQLDVILEKIPAKGSINDGLAIQKQFNDLVTNLQKGTADVKATQSPFSEADSRAILAVAKAFGPTILHLLSNTITKKGSITSIPVPGISTLVREALKKLQANANAFEAALIAAFAASVKAEGQALQAQLDIVFIKAVAAYA</sequence>
<dbReference type="Gene3D" id="1.20.1280.140">
    <property type="match status" value="1"/>
</dbReference>
<comment type="caution">
    <text evidence="1">The sequence shown here is derived from an EMBL/GenBank/DDBJ whole genome shotgun (WGS) entry which is preliminary data.</text>
</comment>
<dbReference type="AlphaFoldDB" id="A0A9P7KJB6"/>
<dbReference type="PANTHER" id="PTHR38123">
    <property type="entry name" value="CELL WALL SERINE-THREONINE-RICH GALACTOMANNOPROTEIN MP1 (AFU_ORTHOLOGUE AFUA_4G03240)"/>
    <property type="match status" value="1"/>
</dbReference>
<dbReference type="OrthoDB" id="3485059at2759"/>
<organism evidence="1 2">
    <name type="scientific">Sphagnurus paluster</name>
    <dbReference type="NCBI Taxonomy" id="117069"/>
    <lineage>
        <taxon>Eukaryota</taxon>
        <taxon>Fungi</taxon>
        <taxon>Dikarya</taxon>
        <taxon>Basidiomycota</taxon>
        <taxon>Agaricomycotina</taxon>
        <taxon>Agaricomycetes</taxon>
        <taxon>Agaricomycetidae</taxon>
        <taxon>Agaricales</taxon>
        <taxon>Tricholomatineae</taxon>
        <taxon>Lyophyllaceae</taxon>
        <taxon>Sphagnurus</taxon>
    </lineage>
</organism>
<proteinExistence type="predicted"/>
<gene>
    <name evidence="1" type="ORF">H0H81_011713</name>
</gene>
<evidence type="ECO:0000313" key="2">
    <source>
        <dbReference type="Proteomes" id="UP000717328"/>
    </source>
</evidence>
<reference evidence="1" key="1">
    <citation type="submission" date="2021-02" db="EMBL/GenBank/DDBJ databases">
        <authorList>
            <person name="Nieuwenhuis M."/>
            <person name="Van De Peppel L.J.J."/>
        </authorList>
    </citation>
    <scope>NUCLEOTIDE SEQUENCE</scope>
    <source>
        <strain evidence="1">D49</strain>
    </source>
</reference>
<keyword evidence="2" id="KW-1185">Reference proteome</keyword>
<reference evidence="1" key="2">
    <citation type="submission" date="2021-10" db="EMBL/GenBank/DDBJ databases">
        <title>Phylogenomics reveals ancestral predisposition of the termite-cultivated fungus Termitomyces towards a domesticated lifestyle.</title>
        <authorList>
            <person name="Auxier B."/>
            <person name="Grum-Grzhimaylo A."/>
            <person name="Cardenas M.E."/>
            <person name="Lodge J.D."/>
            <person name="Laessoe T."/>
            <person name="Pedersen O."/>
            <person name="Smith M.E."/>
            <person name="Kuyper T.W."/>
            <person name="Franco-Molano E.A."/>
            <person name="Baroni T.J."/>
            <person name="Aanen D.K."/>
        </authorList>
    </citation>
    <scope>NUCLEOTIDE SEQUENCE</scope>
    <source>
        <strain evidence="1">D49</strain>
    </source>
</reference>